<sequence>MKIAGWNVRTLRDEGTQSLTVRTLYKYGVCVACLSEVRLPDSGHRIIKVPEVAIALSPASRASLLAWEPVSHAGEPVYAPTLKAGHGPYRKGAVINATVISAVWTGTDTECSGGGQGHLRLVTFAVANRLVVTSSCKRRHLVPSTDLIRVSGRLLISEGADTGSSWMDHTLVRDRLRDGGSTKILKRINVANLKLRAGEQFGLELRNRSLLQPSSEPLPEIEWQALKSATVEAAHAHRGVTRHRYRDWITGESLRLVEKAPLTGAANFCDLRRRATSAIRADRNAHWRAFAEETERPAACGDSRKLYQMVRRASRGTTGVSETLRSRDGAIITGLGERLNRLKENLTSY</sequence>
<proteinExistence type="predicted"/>
<name>A0A812CAM3_ACAPH</name>
<dbReference type="OrthoDB" id="10030815at2759"/>
<organism evidence="1 2">
    <name type="scientific">Acanthosepion pharaonis</name>
    <name type="common">Pharaoh cuttlefish</name>
    <name type="synonym">Sepia pharaonis</name>
    <dbReference type="NCBI Taxonomy" id="158019"/>
    <lineage>
        <taxon>Eukaryota</taxon>
        <taxon>Metazoa</taxon>
        <taxon>Spiralia</taxon>
        <taxon>Lophotrochozoa</taxon>
        <taxon>Mollusca</taxon>
        <taxon>Cephalopoda</taxon>
        <taxon>Coleoidea</taxon>
        <taxon>Decapodiformes</taxon>
        <taxon>Sepiida</taxon>
        <taxon>Sepiina</taxon>
        <taxon>Sepiidae</taxon>
        <taxon>Acanthosepion</taxon>
    </lineage>
</organism>
<dbReference type="AlphaFoldDB" id="A0A812CAM3"/>
<evidence type="ECO:0000313" key="1">
    <source>
        <dbReference type="EMBL" id="CAE1256060.1"/>
    </source>
</evidence>
<evidence type="ECO:0000313" key="2">
    <source>
        <dbReference type="Proteomes" id="UP000597762"/>
    </source>
</evidence>
<gene>
    <name evidence="1" type="ORF">SPHA_29987</name>
</gene>
<keyword evidence="2" id="KW-1185">Reference proteome</keyword>
<comment type="caution">
    <text evidence="1">The sequence shown here is derived from an EMBL/GenBank/DDBJ whole genome shotgun (WGS) entry which is preliminary data.</text>
</comment>
<protein>
    <submittedName>
        <fullName evidence="1">Uncharacterized protein</fullName>
    </submittedName>
</protein>
<accession>A0A812CAM3</accession>
<dbReference type="Proteomes" id="UP000597762">
    <property type="component" value="Unassembled WGS sequence"/>
</dbReference>
<reference evidence="1" key="1">
    <citation type="submission" date="2021-01" db="EMBL/GenBank/DDBJ databases">
        <authorList>
            <person name="Li R."/>
            <person name="Bekaert M."/>
        </authorList>
    </citation>
    <scope>NUCLEOTIDE SEQUENCE</scope>
    <source>
        <strain evidence="1">Farmed</strain>
    </source>
</reference>
<dbReference type="EMBL" id="CAHIKZ030001202">
    <property type="protein sequence ID" value="CAE1256060.1"/>
    <property type="molecule type" value="Genomic_DNA"/>
</dbReference>